<evidence type="ECO:0000256" key="10">
    <source>
        <dbReference type="PROSITE-ProRule" id="PRU10141"/>
    </source>
</evidence>
<dbReference type="GO" id="GO:0016301">
    <property type="term" value="F:kinase activity"/>
    <property type="evidence" value="ECO:0007669"/>
    <property type="project" value="UniProtKB-KW"/>
</dbReference>
<feature type="domain" description="Protein kinase" evidence="13">
    <location>
        <begin position="13"/>
        <end position="274"/>
    </location>
</feature>
<dbReference type="InterPro" id="IPR011009">
    <property type="entry name" value="Kinase-like_dom_sf"/>
</dbReference>
<evidence type="ECO:0000256" key="5">
    <source>
        <dbReference type="ARBA" id="ARBA00022741"/>
    </source>
</evidence>
<feature type="domain" description="HAMP" evidence="14">
    <location>
        <begin position="479"/>
        <end position="531"/>
    </location>
</feature>
<evidence type="ECO:0000256" key="2">
    <source>
        <dbReference type="ARBA" id="ARBA00022475"/>
    </source>
</evidence>
<keyword evidence="3" id="KW-0808">Transferase</keyword>
<dbReference type="InterPro" id="IPR033463">
    <property type="entry name" value="sCache_3"/>
</dbReference>
<dbReference type="Proteomes" id="UP001327459">
    <property type="component" value="Chromosome"/>
</dbReference>
<dbReference type="RefSeq" id="WP_322521404.1">
    <property type="nucleotide sequence ID" value="NZ_CP140153.1"/>
</dbReference>
<organism evidence="15 16">
    <name type="scientific">Guyparkeria halophila</name>
    <dbReference type="NCBI Taxonomy" id="47960"/>
    <lineage>
        <taxon>Bacteria</taxon>
        <taxon>Pseudomonadati</taxon>
        <taxon>Pseudomonadota</taxon>
        <taxon>Gammaproteobacteria</taxon>
        <taxon>Chromatiales</taxon>
        <taxon>Thioalkalibacteraceae</taxon>
        <taxon>Guyparkeria</taxon>
    </lineage>
</organism>
<dbReference type="InterPro" id="IPR008271">
    <property type="entry name" value="Ser/Thr_kinase_AS"/>
</dbReference>
<evidence type="ECO:0000259" key="14">
    <source>
        <dbReference type="PROSITE" id="PS50885"/>
    </source>
</evidence>
<evidence type="ECO:0000256" key="1">
    <source>
        <dbReference type="ARBA" id="ARBA00004651"/>
    </source>
</evidence>
<dbReference type="Gene3D" id="1.10.510.10">
    <property type="entry name" value="Transferase(Phosphotransferase) domain 1"/>
    <property type="match status" value="1"/>
</dbReference>
<evidence type="ECO:0000256" key="6">
    <source>
        <dbReference type="ARBA" id="ARBA00022777"/>
    </source>
</evidence>
<keyword evidence="6 15" id="KW-0418">Kinase</keyword>
<name>A0ABZ0YW52_9GAMM</name>
<dbReference type="Pfam" id="PF17203">
    <property type="entry name" value="sCache_3_2"/>
    <property type="match status" value="1"/>
</dbReference>
<evidence type="ECO:0000259" key="13">
    <source>
        <dbReference type="PROSITE" id="PS50011"/>
    </source>
</evidence>
<evidence type="ECO:0000256" key="8">
    <source>
        <dbReference type="ARBA" id="ARBA00022989"/>
    </source>
</evidence>
<evidence type="ECO:0000256" key="9">
    <source>
        <dbReference type="ARBA" id="ARBA00023136"/>
    </source>
</evidence>
<evidence type="ECO:0000256" key="7">
    <source>
        <dbReference type="ARBA" id="ARBA00022840"/>
    </source>
</evidence>
<evidence type="ECO:0000256" key="11">
    <source>
        <dbReference type="SAM" id="MobiDB-lite"/>
    </source>
</evidence>
<dbReference type="Pfam" id="PF00672">
    <property type="entry name" value="HAMP"/>
    <property type="match status" value="1"/>
</dbReference>
<evidence type="ECO:0000256" key="3">
    <source>
        <dbReference type="ARBA" id="ARBA00022679"/>
    </source>
</evidence>
<dbReference type="InterPro" id="IPR003660">
    <property type="entry name" value="HAMP_dom"/>
</dbReference>
<sequence>MTAPETPTTIGRYRIEGVLGEGAMSIVYAGFDPSINRHLAIKCLRDEVARDDAYRRRFLTEARAAGTLNHPNIVTIYDVGEADGRPYIAMERLRGDTLADRVAKEGFPSVAVVIDLAGQIAAGLDFAHRHGVIHQDIKPDNIILVEGWTHAKVNDFGVARLPEGDEHHDGMVAGTPAYMSPEQLRGAATDGRSDLFSLGVLLFWLLTGNKPWRESEIDRLMAERHDTPQPPLIPREPATPEVLLEITRSLLQTDANQRYQHGHEVIDDLRHARRELERLRADPIATRILPMRVRWAAILGTILTVTLLTGLASVYVKQDQALTGLALDFGASLGRTIAHETAEDLLLNDEVAVRALVVDMRRNDQIRYLAVANRERQVIASARDDEVGARLPTLPETHRRQLDDGIVSHHGALPATDTNEPLLLFDVPIRYQSHPIGTLRLGVESEPLAAANRTTLTAMITALLATLVVVLGAAWWLFRRLLAPLDVLRDALMHVARGETGHRIRLVRRDEFGRLFTAFNLMSEALSRREDNPPANQLNPPTDTEPTRVIEPADAAGDEPTEPEAPSNRAEAP</sequence>
<dbReference type="SMART" id="SM00220">
    <property type="entry name" value="S_TKc"/>
    <property type="match status" value="1"/>
</dbReference>
<keyword evidence="16" id="KW-1185">Reference proteome</keyword>
<feature type="compositionally biased region" description="Polar residues" evidence="11">
    <location>
        <begin position="534"/>
        <end position="544"/>
    </location>
</feature>
<evidence type="ECO:0000256" key="12">
    <source>
        <dbReference type="SAM" id="Phobius"/>
    </source>
</evidence>
<dbReference type="SUPFAM" id="SSF56112">
    <property type="entry name" value="Protein kinase-like (PK-like)"/>
    <property type="match status" value="1"/>
</dbReference>
<feature type="transmembrane region" description="Helical" evidence="12">
    <location>
        <begin position="456"/>
        <end position="478"/>
    </location>
</feature>
<dbReference type="PANTHER" id="PTHR43289:SF6">
    <property type="entry name" value="SERINE_THREONINE-PROTEIN KINASE NEKL-3"/>
    <property type="match status" value="1"/>
</dbReference>
<dbReference type="SUPFAM" id="SSF158472">
    <property type="entry name" value="HAMP domain-like"/>
    <property type="match status" value="1"/>
</dbReference>
<keyword evidence="7 10" id="KW-0067">ATP-binding</keyword>
<dbReference type="PROSITE" id="PS00107">
    <property type="entry name" value="PROTEIN_KINASE_ATP"/>
    <property type="match status" value="1"/>
</dbReference>
<gene>
    <name evidence="15" type="ORF">SR882_00485</name>
</gene>
<feature type="binding site" evidence="10">
    <location>
        <position position="42"/>
    </location>
    <ligand>
        <name>ATP</name>
        <dbReference type="ChEBI" id="CHEBI:30616"/>
    </ligand>
</feature>
<keyword evidence="5 10" id="KW-0547">Nucleotide-binding</keyword>
<keyword evidence="9 12" id="KW-0472">Membrane</keyword>
<keyword evidence="2" id="KW-1003">Cell membrane</keyword>
<evidence type="ECO:0000313" key="16">
    <source>
        <dbReference type="Proteomes" id="UP001327459"/>
    </source>
</evidence>
<feature type="region of interest" description="Disordered" evidence="11">
    <location>
        <begin position="527"/>
        <end position="573"/>
    </location>
</feature>
<dbReference type="Gene3D" id="3.30.200.20">
    <property type="entry name" value="Phosphorylase Kinase, domain 1"/>
    <property type="match status" value="1"/>
</dbReference>
<dbReference type="InterPro" id="IPR017441">
    <property type="entry name" value="Protein_kinase_ATP_BS"/>
</dbReference>
<keyword evidence="4 12" id="KW-0812">Transmembrane</keyword>
<proteinExistence type="predicted"/>
<dbReference type="PROSITE" id="PS50885">
    <property type="entry name" value="HAMP"/>
    <property type="match status" value="1"/>
</dbReference>
<dbReference type="PROSITE" id="PS50011">
    <property type="entry name" value="PROTEIN_KINASE_DOM"/>
    <property type="match status" value="1"/>
</dbReference>
<dbReference type="Gene3D" id="6.10.340.10">
    <property type="match status" value="1"/>
</dbReference>
<comment type="subcellular location">
    <subcellularLocation>
        <location evidence="1">Cell membrane</location>
        <topology evidence="1">Multi-pass membrane protein</topology>
    </subcellularLocation>
</comment>
<accession>A0ABZ0YW52</accession>
<keyword evidence="8 12" id="KW-1133">Transmembrane helix</keyword>
<dbReference type="PANTHER" id="PTHR43289">
    <property type="entry name" value="MITOGEN-ACTIVATED PROTEIN KINASE KINASE KINASE 20-RELATED"/>
    <property type="match status" value="1"/>
</dbReference>
<reference evidence="15 16" key="1">
    <citation type="submission" date="2023-11" db="EMBL/GenBank/DDBJ databases">
        <title>MicrobeMod: A computational toolkit for identifying prokaryotic methylation and restriction-modification with nanopore sequencing.</title>
        <authorList>
            <person name="Crits-Christoph A."/>
            <person name="Kang S.C."/>
            <person name="Lee H."/>
            <person name="Ostrov N."/>
        </authorList>
    </citation>
    <scope>NUCLEOTIDE SEQUENCE [LARGE SCALE GENOMIC DNA]</scope>
    <source>
        <strain evidence="15 16">ATCC 49870</strain>
    </source>
</reference>
<protein>
    <submittedName>
        <fullName evidence="15">Protein kinase</fullName>
    </submittedName>
</protein>
<dbReference type="CDD" id="cd14014">
    <property type="entry name" value="STKc_PknB_like"/>
    <property type="match status" value="1"/>
</dbReference>
<dbReference type="InterPro" id="IPR000719">
    <property type="entry name" value="Prot_kinase_dom"/>
</dbReference>
<dbReference type="PROSITE" id="PS00108">
    <property type="entry name" value="PROTEIN_KINASE_ST"/>
    <property type="match status" value="1"/>
</dbReference>
<evidence type="ECO:0000313" key="15">
    <source>
        <dbReference type="EMBL" id="WQH16407.1"/>
    </source>
</evidence>
<dbReference type="SMART" id="SM00304">
    <property type="entry name" value="HAMP"/>
    <property type="match status" value="1"/>
</dbReference>
<dbReference type="CDD" id="cd06225">
    <property type="entry name" value="HAMP"/>
    <property type="match status" value="1"/>
</dbReference>
<evidence type="ECO:0000256" key="4">
    <source>
        <dbReference type="ARBA" id="ARBA00022692"/>
    </source>
</evidence>
<feature type="transmembrane region" description="Helical" evidence="12">
    <location>
        <begin position="295"/>
        <end position="316"/>
    </location>
</feature>
<dbReference type="EMBL" id="CP140153">
    <property type="protein sequence ID" value="WQH16407.1"/>
    <property type="molecule type" value="Genomic_DNA"/>
</dbReference>
<dbReference type="Pfam" id="PF00069">
    <property type="entry name" value="Pkinase"/>
    <property type="match status" value="1"/>
</dbReference>